<protein>
    <submittedName>
        <fullName evidence="1">Uncharacterized protein</fullName>
    </submittedName>
</protein>
<organism evidence="1">
    <name type="scientific">marine sediment metagenome</name>
    <dbReference type="NCBI Taxonomy" id="412755"/>
    <lineage>
        <taxon>unclassified sequences</taxon>
        <taxon>metagenomes</taxon>
        <taxon>ecological metagenomes</taxon>
    </lineage>
</organism>
<gene>
    <name evidence="1" type="ORF">S06H3_48025</name>
</gene>
<comment type="caution">
    <text evidence="1">The sequence shown here is derived from an EMBL/GenBank/DDBJ whole genome shotgun (WGS) entry which is preliminary data.</text>
</comment>
<sequence length="143" mass="16418">NELNFQNFDQILQICSLIDFEKCSNKISNEIKEKGDKTIKEAVSEMAKQIAKKGLDIKKAETQLPVAQLVVKSFFSPIVNIDKKNMFVTINYVINLRHKIVHNNINVKISNAYLSVMGFEIAQFVVLIEKILESKYKKNKKVD</sequence>
<feature type="non-terminal residue" evidence="1">
    <location>
        <position position="1"/>
    </location>
</feature>
<name>X1N440_9ZZZZ</name>
<dbReference type="AlphaFoldDB" id="X1N440"/>
<proteinExistence type="predicted"/>
<reference evidence="1" key="1">
    <citation type="journal article" date="2014" name="Front. Microbiol.">
        <title>High frequency of phylogenetically diverse reductive dehalogenase-homologous genes in deep subseafloor sedimentary metagenomes.</title>
        <authorList>
            <person name="Kawai M."/>
            <person name="Futagami T."/>
            <person name="Toyoda A."/>
            <person name="Takaki Y."/>
            <person name="Nishi S."/>
            <person name="Hori S."/>
            <person name="Arai W."/>
            <person name="Tsubouchi T."/>
            <person name="Morono Y."/>
            <person name="Uchiyama I."/>
            <person name="Ito T."/>
            <person name="Fujiyama A."/>
            <person name="Inagaki F."/>
            <person name="Takami H."/>
        </authorList>
    </citation>
    <scope>NUCLEOTIDE SEQUENCE</scope>
    <source>
        <strain evidence="1">Expedition CK06-06</strain>
    </source>
</reference>
<evidence type="ECO:0000313" key="1">
    <source>
        <dbReference type="EMBL" id="GAI38797.1"/>
    </source>
</evidence>
<dbReference type="EMBL" id="BARV01030215">
    <property type="protein sequence ID" value="GAI38797.1"/>
    <property type="molecule type" value="Genomic_DNA"/>
</dbReference>
<accession>X1N440</accession>